<organism evidence="1">
    <name type="scientific">Arundo donax</name>
    <name type="common">Giant reed</name>
    <name type="synonym">Donax arundinaceus</name>
    <dbReference type="NCBI Taxonomy" id="35708"/>
    <lineage>
        <taxon>Eukaryota</taxon>
        <taxon>Viridiplantae</taxon>
        <taxon>Streptophyta</taxon>
        <taxon>Embryophyta</taxon>
        <taxon>Tracheophyta</taxon>
        <taxon>Spermatophyta</taxon>
        <taxon>Magnoliopsida</taxon>
        <taxon>Liliopsida</taxon>
        <taxon>Poales</taxon>
        <taxon>Poaceae</taxon>
        <taxon>PACMAD clade</taxon>
        <taxon>Arundinoideae</taxon>
        <taxon>Arundineae</taxon>
        <taxon>Arundo</taxon>
    </lineage>
</organism>
<proteinExistence type="predicted"/>
<dbReference type="AlphaFoldDB" id="A0A0A9GSH9"/>
<reference evidence="1" key="2">
    <citation type="journal article" date="2015" name="Data Brief">
        <title>Shoot transcriptome of the giant reed, Arundo donax.</title>
        <authorList>
            <person name="Barrero R.A."/>
            <person name="Guerrero F.D."/>
            <person name="Moolhuijzen P."/>
            <person name="Goolsby J.A."/>
            <person name="Tidwell J."/>
            <person name="Bellgard S.E."/>
            <person name="Bellgard M.I."/>
        </authorList>
    </citation>
    <scope>NUCLEOTIDE SEQUENCE</scope>
    <source>
        <tissue evidence="1">Shoot tissue taken approximately 20 cm above the soil surface</tissue>
    </source>
</reference>
<evidence type="ECO:0000313" key="1">
    <source>
        <dbReference type="EMBL" id="JAE27427.1"/>
    </source>
</evidence>
<sequence>MAYTIKEPALTLLPERHCKLIDYPVPCSSIFVLWELWLLLHFSVYEA</sequence>
<accession>A0A0A9GSH9</accession>
<dbReference type="EMBL" id="GBRH01170469">
    <property type="protein sequence ID" value="JAE27427.1"/>
    <property type="molecule type" value="Transcribed_RNA"/>
</dbReference>
<protein>
    <submittedName>
        <fullName evidence="1">Pco104930</fullName>
    </submittedName>
</protein>
<reference evidence="1" key="1">
    <citation type="submission" date="2014-09" db="EMBL/GenBank/DDBJ databases">
        <authorList>
            <person name="Magalhaes I.L.F."/>
            <person name="Oliveira U."/>
            <person name="Santos F.R."/>
            <person name="Vidigal T.H.D.A."/>
            <person name="Brescovit A.D."/>
            <person name="Santos A.J."/>
        </authorList>
    </citation>
    <scope>NUCLEOTIDE SEQUENCE</scope>
    <source>
        <tissue evidence="1">Shoot tissue taken approximately 20 cm above the soil surface</tissue>
    </source>
</reference>
<name>A0A0A9GSH9_ARUDO</name>